<evidence type="ECO:0000256" key="1">
    <source>
        <dbReference type="SAM" id="MobiDB-lite"/>
    </source>
</evidence>
<dbReference type="Proteomes" id="UP001213000">
    <property type="component" value="Unassembled WGS sequence"/>
</dbReference>
<proteinExistence type="predicted"/>
<feature type="region of interest" description="Disordered" evidence="1">
    <location>
        <begin position="494"/>
        <end position="601"/>
    </location>
</feature>
<keyword evidence="3" id="KW-1185">Reference proteome</keyword>
<dbReference type="EMBL" id="JANIEX010001654">
    <property type="protein sequence ID" value="KAJ3555691.1"/>
    <property type="molecule type" value="Genomic_DNA"/>
</dbReference>
<feature type="compositionally biased region" description="Polar residues" evidence="1">
    <location>
        <begin position="155"/>
        <end position="168"/>
    </location>
</feature>
<feature type="compositionally biased region" description="Polar residues" evidence="1">
    <location>
        <begin position="584"/>
        <end position="601"/>
    </location>
</feature>
<organism evidence="2 3">
    <name type="scientific">Leucocoprinus birnbaumii</name>
    <dbReference type="NCBI Taxonomy" id="56174"/>
    <lineage>
        <taxon>Eukaryota</taxon>
        <taxon>Fungi</taxon>
        <taxon>Dikarya</taxon>
        <taxon>Basidiomycota</taxon>
        <taxon>Agaricomycotina</taxon>
        <taxon>Agaricomycetes</taxon>
        <taxon>Agaricomycetidae</taxon>
        <taxon>Agaricales</taxon>
        <taxon>Agaricineae</taxon>
        <taxon>Agaricaceae</taxon>
        <taxon>Leucocoprinus</taxon>
    </lineage>
</organism>
<protein>
    <submittedName>
        <fullName evidence="2">Uncharacterized protein</fullName>
    </submittedName>
</protein>
<feature type="region of interest" description="Disordered" evidence="1">
    <location>
        <begin position="141"/>
        <end position="168"/>
    </location>
</feature>
<comment type="caution">
    <text evidence="2">The sequence shown here is derived from an EMBL/GenBank/DDBJ whole genome shotgun (WGS) entry which is preliminary data.</text>
</comment>
<reference evidence="2" key="1">
    <citation type="submission" date="2022-07" db="EMBL/GenBank/DDBJ databases">
        <title>Genome Sequence of Leucocoprinus birnbaumii.</title>
        <authorList>
            <person name="Buettner E."/>
        </authorList>
    </citation>
    <scope>NUCLEOTIDE SEQUENCE</scope>
    <source>
        <strain evidence="2">VT141</strain>
    </source>
</reference>
<dbReference type="AlphaFoldDB" id="A0AAD5VG79"/>
<evidence type="ECO:0000313" key="2">
    <source>
        <dbReference type="EMBL" id="KAJ3555691.1"/>
    </source>
</evidence>
<evidence type="ECO:0000313" key="3">
    <source>
        <dbReference type="Proteomes" id="UP001213000"/>
    </source>
</evidence>
<name>A0AAD5VG79_9AGAR</name>
<accession>A0AAD5VG79</accession>
<sequence>MNVISEHIADFENAKEYPAQVQYCTEFVGLCRQVALTLTPPPTCLATPSPMANKSPSRVNAKSSVQAPQNLPDLSLSADHKLFLCEFDNDLRALRAKTPLGTQVRLRAFVDEKVVPRFLASKGIPNETLKDKIYQFVKNRANRQAKTAEPRASPSPGTGNSEPSDTIRAQSVRNLVARDFRDAIRKGLGATSKNIGDWNQALTDFIEGLSSDDLRAYEAMSSQSKKDWAKPLTQKSMFESQAALPGAGADALRKLLGWDNKRQYGDGLFFLSSAFRNSMNEVVVKRFIVCNVPGFMTLSGPLVTAFDTNIASEFTKLAASCLPLHPDHPDTSFVEVSLDRQVTLGTFNINELTIGQLVKIYREFVTNVWVMSDTGRAPETVPWSELENFRESPDVVEVEGLMGAITNLNPETMSSEQVIPILKAIQEGSASLFFKKNKNIDWEEGTRSTSMTRAMTPVEATTKDPVIPADDLGDGRPDRLVPAVIDSLTQDHAPLTAPENKDVPSAASLVPPPLAKQKRQRMPKAVLSPSKRRSSTRESKKPEPIVAKVKKGHEEERKKPSYTYVPRSPISEEKKNSRKRGRAASTSDETSSRPSKVKNAN</sequence>
<gene>
    <name evidence="2" type="ORF">NP233_g12149</name>
</gene>